<dbReference type="AlphaFoldDB" id="A0A2V1GT62"/>
<feature type="domain" description="Transposase IS200-like" evidence="2">
    <location>
        <begin position="43"/>
        <end position="194"/>
    </location>
</feature>
<dbReference type="GO" id="GO:0006313">
    <property type="term" value="P:DNA transposition"/>
    <property type="evidence" value="ECO:0007669"/>
    <property type="project" value="InterPro"/>
</dbReference>
<dbReference type="InterPro" id="IPR036515">
    <property type="entry name" value="Transposase_17_sf"/>
</dbReference>
<dbReference type="SUPFAM" id="SSF143422">
    <property type="entry name" value="Transposase IS200-like"/>
    <property type="match status" value="1"/>
</dbReference>
<name>A0A2V1GT62_9GAMM</name>
<dbReference type="OrthoDB" id="9814067at2"/>
<protein>
    <submittedName>
        <fullName evidence="3">Transposase</fullName>
    </submittedName>
</protein>
<dbReference type="EMBL" id="QDDL01000007">
    <property type="protein sequence ID" value="PVZ66797.1"/>
    <property type="molecule type" value="Genomic_DNA"/>
</dbReference>
<evidence type="ECO:0000259" key="2">
    <source>
        <dbReference type="SMART" id="SM01321"/>
    </source>
</evidence>
<dbReference type="GO" id="GO:0004803">
    <property type="term" value="F:transposase activity"/>
    <property type="evidence" value="ECO:0007669"/>
    <property type="project" value="InterPro"/>
</dbReference>
<dbReference type="Proteomes" id="UP000244906">
    <property type="component" value="Unassembled WGS sequence"/>
</dbReference>
<evidence type="ECO:0000256" key="1">
    <source>
        <dbReference type="SAM" id="MobiDB-lite"/>
    </source>
</evidence>
<dbReference type="RefSeq" id="WP_116688160.1">
    <property type="nucleotide sequence ID" value="NZ_CAWNYD010000007.1"/>
</dbReference>
<reference evidence="3 4" key="1">
    <citation type="submission" date="2018-04" db="EMBL/GenBank/DDBJ databases">
        <title>Thalassorhabdus spongiae gen. nov., sp. nov., isolated from a marine sponge in South-West Iceland.</title>
        <authorList>
            <person name="Knobloch S."/>
            <person name="Daussin A."/>
            <person name="Johannsson R."/>
            <person name="Marteinsson V.T."/>
        </authorList>
    </citation>
    <scope>NUCLEOTIDE SEQUENCE [LARGE SCALE GENOMIC DNA]</scope>
    <source>
        <strain evidence="3 4">Hp12</strain>
    </source>
</reference>
<dbReference type="GO" id="GO:0003677">
    <property type="term" value="F:DNA binding"/>
    <property type="evidence" value="ECO:0007669"/>
    <property type="project" value="InterPro"/>
</dbReference>
<dbReference type="Gene3D" id="3.30.70.1290">
    <property type="entry name" value="Transposase IS200-like"/>
    <property type="match status" value="1"/>
</dbReference>
<dbReference type="InterPro" id="IPR002686">
    <property type="entry name" value="Transposase_17"/>
</dbReference>
<proteinExistence type="predicted"/>
<dbReference type="PANTHER" id="PTHR34322">
    <property type="entry name" value="TRANSPOSASE, Y1_TNP DOMAIN-CONTAINING"/>
    <property type="match status" value="1"/>
</dbReference>
<organism evidence="3 4">
    <name type="scientific">Pelagibaculum spongiae</name>
    <dbReference type="NCBI Taxonomy" id="2080658"/>
    <lineage>
        <taxon>Bacteria</taxon>
        <taxon>Pseudomonadati</taxon>
        <taxon>Pseudomonadota</taxon>
        <taxon>Gammaproteobacteria</taxon>
        <taxon>Oceanospirillales</taxon>
        <taxon>Pelagibaculum</taxon>
    </lineage>
</organism>
<dbReference type="PANTHER" id="PTHR34322:SF2">
    <property type="entry name" value="TRANSPOSASE IS200-LIKE DOMAIN-CONTAINING PROTEIN"/>
    <property type="match status" value="1"/>
</dbReference>
<dbReference type="SMART" id="SM01321">
    <property type="entry name" value="Y1_Tnp"/>
    <property type="match status" value="1"/>
</dbReference>
<keyword evidence="4" id="KW-1185">Reference proteome</keyword>
<feature type="region of interest" description="Disordered" evidence="1">
    <location>
        <begin position="344"/>
        <end position="363"/>
    </location>
</feature>
<sequence length="363" mass="41893">MPTPRAILFDPKANPFIHACSRCVRRGWLCGEDPAIIPELRQNYDHRRQWIVDRLALLVEAFAIDVAAYAIMSNHYHLVLYVDVEKAQNWTNDQVLTQYCKVFKGEPLVQSYLNPKLKRTMDSAQINMAISFADVYRQRLMSISWFMRAINEPLARKANNEDKCTGRFWEGRFKAQALLDQQALLTCMAYVDLNPLRAGIAETPENSDYTSIQARVNLELTHSKKTKRSKTAPKTCCYPKLKPFLNSKTRKPKRTECLPFQYKDYLELVDASARMARSDKKFHMNKNLPPIFKRLKLKVDATEWASTMSGRGESLSKKFASAIGKYTDILAFKRRARAQAKAYRNELNPFYDPSPHQQKPPSD</sequence>
<accession>A0A2V1GT62</accession>
<comment type="caution">
    <text evidence="3">The sequence shown here is derived from an EMBL/GenBank/DDBJ whole genome shotgun (WGS) entry which is preliminary data.</text>
</comment>
<gene>
    <name evidence="3" type="ORF">DC094_16195</name>
</gene>
<evidence type="ECO:0000313" key="4">
    <source>
        <dbReference type="Proteomes" id="UP000244906"/>
    </source>
</evidence>
<evidence type="ECO:0000313" key="3">
    <source>
        <dbReference type="EMBL" id="PVZ66797.1"/>
    </source>
</evidence>